<gene>
    <name evidence="1" type="ORF">MSG28_000808</name>
</gene>
<comment type="caution">
    <text evidence="1">The sequence shown here is derived from an EMBL/GenBank/DDBJ whole genome shotgun (WGS) entry which is preliminary data.</text>
</comment>
<protein>
    <submittedName>
        <fullName evidence="1">Uncharacterized protein</fullName>
    </submittedName>
</protein>
<organism evidence="1 2">
    <name type="scientific">Choristoneura fumiferana</name>
    <name type="common">Spruce budworm moth</name>
    <name type="synonym">Archips fumiferana</name>
    <dbReference type="NCBI Taxonomy" id="7141"/>
    <lineage>
        <taxon>Eukaryota</taxon>
        <taxon>Metazoa</taxon>
        <taxon>Ecdysozoa</taxon>
        <taxon>Arthropoda</taxon>
        <taxon>Hexapoda</taxon>
        <taxon>Insecta</taxon>
        <taxon>Pterygota</taxon>
        <taxon>Neoptera</taxon>
        <taxon>Endopterygota</taxon>
        <taxon>Lepidoptera</taxon>
        <taxon>Glossata</taxon>
        <taxon>Ditrysia</taxon>
        <taxon>Tortricoidea</taxon>
        <taxon>Tortricidae</taxon>
        <taxon>Tortricinae</taxon>
        <taxon>Choristoneura</taxon>
    </lineage>
</organism>
<reference evidence="1 2" key="1">
    <citation type="journal article" date="2022" name="Genome Biol. Evol.">
        <title>The Spruce Budworm Genome: Reconstructing the Evolutionary History of Antifreeze Proteins.</title>
        <authorList>
            <person name="Beliveau C."/>
            <person name="Gagne P."/>
            <person name="Picq S."/>
            <person name="Vernygora O."/>
            <person name="Keeling C.I."/>
            <person name="Pinkney K."/>
            <person name="Doucet D."/>
            <person name="Wen F."/>
            <person name="Johnston J.S."/>
            <person name="Maaroufi H."/>
            <person name="Boyle B."/>
            <person name="Laroche J."/>
            <person name="Dewar K."/>
            <person name="Juretic N."/>
            <person name="Blackburn G."/>
            <person name="Nisole A."/>
            <person name="Brunet B."/>
            <person name="Brandao M."/>
            <person name="Lumley L."/>
            <person name="Duan J."/>
            <person name="Quan G."/>
            <person name="Lucarotti C.J."/>
            <person name="Roe A.D."/>
            <person name="Sperling F.A.H."/>
            <person name="Levesque R.C."/>
            <person name="Cusson M."/>
        </authorList>
    </citation>
    <scope>NUCLEOTIDE SEQUENCE [LARGE SCALE GENOMIC DNA]</scope>
    <source>
        <strain evidence="1">Glfc:IPQL:Cfum</strain>
    </source>
</reference>
<name>A0ACC0K2W3_CHOFU</name>
<proteinExistence type="predicted"/>
<sequence>MAMDWTHDARQKREMDQGNNGVSMKSVPQHEPAGVIRVIEDQYKYTYKLSDVLILNLSYMRSIELNMECGSRKYPLVDEHLSKSVSLTCLSNTDNKVTNELSSKAKEKTHKHSQIKLKKSSIDNSSNSNQYENPRSVKDAPSTNHDVGRIYENLAVGQFRSEFNSSTNNISSSNHSSSSTLVSESIKKCQNGNLPLTPMHDDTARPQVPRKPNNELPTTRNLNQNETSPTNHYPDVYYHSVEKLTERILVSPVDEIEIHRAVESYAKPASVGAEIKKVSTKFLISPKKEAEVRTIQPIRARSFSFDNNNKNKCIRDSSLDKHNNNSVEKVKKSYNYSAPTSPIPTNHKIPNMPKTISPYGHVRKSMNESEEKKNSLNRTWQKTSDPTAMSVRIGDSNDRLRDNIGNELTDTKEKARQKLEAFYWQKLRELKQKEDDYLLKQSVNPSLNNSVSNYDSSLNYNYSVPPLLKANSLPREKNPAVESTYTTSSFLRGAPERRTDTSIRNKSYYTDADIIYRHPEKLHWIHNKTADLRGENPLQAVPEFRKHYDHRSLSLQPKRVSFEEQYDYEKKNTPLEKLPFSDDTRTRILNGRSNRMLMIPPRPPVRTTSVNKSNKIVYNHRIINPASASHSLYSESESGSEAGEIQRILHSSMRKRTNASPHPHFRSVVDDNEHSSSNNISRGLLFWMIDNICKMFTLGNDRIVEDSTTHGEPRRRSSRKLAKHAIEEEKVYMSFIGPGASISPAFGRRRCIRRARSTAASIADYPRACAAPHIYRATGHT</sequence>
<evidence type="ECO:0000313" key="2">
    <source>
        <dbReference type="Proteomes" id="UP001064048"/>
    </source>
</evidence>
<dbReference type="EMBL" id="CM046131">
    <property type="protein sequence ID" value="KAI8430591.1"/>
    <property type="molecule type" value="Genomic_DNA"/>
</dbReference>
<accession>A0ACC0K2W3</accession>
<dbReference type="Proteomes" id="UP001064048">
    <property type="component" value="Chromosome Z"/>
</dbReference>
<evidence type="ECO:0000313" key="1">
    <source>
        <dbReference type="EMBL" id="KAI8430591.1"/>
    </source>
</evidence>
<keyword evidence="2" id="KW-1185">Reference proteome</keyword>